<protein>
    <submittedName>
        <fullName evidence="1">Uncharacterized protein</fullName>
    </submittedName>
</protein>
<dbReference type="EMBL" id="LLYB01000042">
    <property type="protein sequence ID" value="KRR26883.1"/>
    <property type="molecule type" value="Genomic_DNA"/>
</dbReference>
<dbReference type="RefSeq" id="WP_057856771.1">
    <property type="nucleotide sequence ID" value="NZ_LLYB01000042.1"/>
</dbReference>
<evidence type="ECO:0000313" key="1">
    <source>
        <dbReference type="EMBL" id="KRR26883.1"/>
    </source>
</evidence>
<gene>
    <name evidence="1" type="ORF">CQ14_32730</name>
</gene>
<sequence>MRLAAAHPQLFRLDVAAATSTITSPLPKISVDPAVAAQGIGRFIPAIQDILRNKLKGTANSVQRRWRAVRIRMGEIDKVVG</sequence>
<accession>A0A0R3NAJ0</accession>
<evidence type="ECO:0000313" key="2">
    <source>
        <dbReference type="Proteomes" id="UP000051660"/>
    </source>
</evidence>
<proteinExistence type="predicted"/>
<dbReference type="AlphaFoldDB" id="A0A0R3NAJ0"/>
<organism evidence="1 2">
    <name type="scientific">Bradyrhizobium lablabi</name>
    <dbReference type="NCBI Taxonomy" id="722472"/>
    <lineage>
        <taxon>Bacteria</taxon>
        <taxon>Pseudomonadati</taxon>
        <taxon>Pseudomonadota</taxon>
        <taxon>Alphaproteobacteria</taxon>
        <taxon>Hyphomicrobiales</taxon>
        <taxon>Nitrobacteraceae</taxon>
        <taxon>Bradyrhizobium</taxon>
    </lineage>
</organism>
<name>A0A0R3NAJ0_9BRAD</name>
<reference evidence="1 2" key="1">
    <citation type="submission" date="2014-03" db="EMBL/GenBank/DDBJ databases">
        <title>Bradyrhizobium valentinum sp. nov., isolated from effective nodules of Lupinus mariae-josephae, a lupine endemic of basic-lime soils in Eastern Spain.</title>
        <authorList>
            <person name="Duran D."/>
            <person name="Rey L."/>
            <person name="Navarro A."/>
            <person name="Busquets A."/>
            <person name="Imperial J."/>
            <person name="Ruiz-Argueso T."/>
        </authorList>
    </citation>
    <scope>NUCLEOTIDE SEQUENCE [LARGE SCALE GENOMIC DNA]</scope>
    <source>
        <strain evidence="1 2">CCBAU 23086</strain>
    </source>
</reference>
<comment type="caution">
    <text evidence="1">The sequence shown here is derived from an EMBL/GenBank/DDBJ whole genome shotgun (WGS) entry which is preliminary data.</text>
</comment>
<dbReference type="Proteomes" id="UP000051660">
    <property type="component" value="Unassembled WGS sequence"/>
</dbReference>